<accession>A0ABZ1Z2W1</accession>
<proteinExistence type="predicted"/>
<dbReference type="RefSeq" id="WP_329414494.1">
    <property type="nucleotide sequence ID" value="NZ_CP109441.1"/>
</dbReference>
<keyword evidence="4" id="KW-1185">Reference proteome</keyword>
<dbReference type="Proteomes" id="UP001432062">
    <property type="component" value="Chromosome"/>
</dbReference>
<feature type="transmembrane region" description="Helical" evidence="2">
    <location>
        <begin position="9"/>
        <end position="29"/>
    </location>
</feature>
<keyword evidence="2" id="KW-1133">Transmembrane helix</keyword>
<keyword evidence="2" id="KW-0812">Transmembrane</keyword>
<gene>
    <name evidence="3" type="ORF">OG563_17760</name>
</gene>
<feature type="transmembrane region" description="Helical" evidence="2">
    <location>
        <begin position="228"/>
        <end position="247"/>
    </location>
</feature>
<sequence>MKFGPGHPLAYPVSVTIGALVVCLAWAPFGDLDQVAALATVALGILGYTGFQLARALGLLPNGLADIGPRRGDRTDTTRGEGDVGSHLGAGSGSTGSSDRARTVEIRRVRQQHRLVSRSWLEINENYRTRWLPMFFDPALLAMAETEAEVTDRSVDTATLHFYPSGKARSSEPSGRLIDNPSRPDPDAPILATDSARVRRRLLLDAQSTVAAPFVALMWVYIAAGGFMAFLAATSVAAATAIWLAAIRGSDPS</sequence>
<evidence type="ECO:0000313" key="4">
    <source>
        <dbReference type="Proteomes" id="UP001432062"/>
    </source>
</evidence>
<evidence type="ECO:0000313" key="3">
    <source>
        <dbReference type="EMBL" id="WUV49869.1"/>
    </source>
</evidence>
<feature type="region of interest" description="Disordered" evidence="1">
    <location>
        <begin position="68"/>
        <end position="101"/>
    </location>
</feature>
<feature type="transmembrane region" description="Helical" evidence="2">
    <location>
        <begin position="202"/>
        <end position="222"/>
    </location>
</feature>
<name>A0ABZ1Z2W1_9NOCA</name>
<keyword evidence="2" id="KW-0472">Membrane</keyword>
<feature type="region of interest" description="Disordered" evidence="1">
    <location>
        <begin position="164"/>
        <end position="190"/>
    </location>
</feature>
<evidence type="ECO:0000256" key="1">
    <source>
        <dbReference type="SAM" id="MobiDB-lite"/>
    </source>
</evidence>
<reference evidence="3" key="1">
    <citation type="submission" date="2022-10" db="EMBL/GenBank/DDBJ databases">
        <title>The complete genomes of actinobacterial strains from the NBC collection.</title>
        <authorList>
            <person name="Joergensen T.S."/>
            <person name="Alvarez Arevalo M."/>
            <person name="Sterndorff E.B."/>
            <person name="Faurdal D."/>
            <person name="Vuksanovic O."/>
            <person name="Mourched A.-S."/>
            <person name="Charusanti P."/>
            <person name="Shaw S."/>
            <person name="Blin K."/>
            <person name="Weber T."/>
        </authorList>
    </citation>
    <scope>NUCLEOTIDE SEQUENCE</scope>
    <source>
        <strain evidence="3">NBC_01482</strain>
    </source>
</reference>
<protein>
    <submittedName>
        <fullName evidence="3">Uncharacterized protein</fullName>
    </submittedName>
</protein>
<feature type="compositionally biased region" description="Basic and acidic residues" evidence="1">
    <location>
        <begin position="68"/>
        <end position="84"/>
    </location>
</feature>
<feature type="transmembrane region" description="Helical" evidence="2">
    <location>
        <begin position="35"/>
        <end position="54"/>
    </location>
</feature>
<organism evidence="3 4">
    <name type="scientific">Nocardia vinacea</name>
    <dbReference type="NCBI Taxonomy" id="96468"/>
    <lineage>
        <taxon>Bacteria</taxon>
        <taxon>Bacillati</taxon>
        <taxon>Actinomycetota</taxon>
        <taxon>Actinomycetes</taxon>
        <taxon>Mycobacteriales</taxon>
        <taxon>Nocardiaceae</taxon>
        <taxon>Nocardia</taxon>
    </lineage>
</organism>
<dbReference type="EMBL" id="CP109441">
    <property type="protein sequence ID" value="WUV49869.1"/>
    <property type="molecule type" value="Genomic_DNA"/>
</dbReference>
<evidence type="ECO:0000256" key="2">
    <source>
        <dbReference type="SAM" id="Phobius"/>
    </source>
</evidence>